<dbReference type="EMBL" id="AGYR01000066">
    <property type="protein sequence ID" value="ENZ07559.1"/>
    <property type="molecule type" value="Genomic_DNA"/>
</dbReference>
<dbReference type="SMART" id="SM00895">
    <property type="entry name" value="FCD"/>
    <property type="match status" value="1"/>
</dbReference>
<dbReference type="InterPro" id="IPR036388">
    <property type="entry name" value="WH-like_DNA-bd_sf"/>
</dbReference>
<dbReference type="GeneID" id="57962744"/>
<dbReference type="PROSITE" id="PS50949">
    <property type="entry name" value="HTH_GNTR"/>
    <property type="match status" value="1"/>
</dbReference>
<evidence type="ECO:0000313" key="5">
    <source>
        <dbReference type="EMBL" id="ENZ07559.1"/>
    </source>
</evidence>
<evidence type="ECO:0000256" key="1">
    <source>
        <dbReference type="ARBA" id="ARBA00023015"/>
    </source>
</evidence>
<dbReference type="InterPro" id="IPR000524">
    <property type="entry name" value="Tscrpt_reg_HTH_GntR"/>
</dbReference>
<dbReference type="Pfam" id="PF00392">
    <property type="entry name" value="GntR"/>
    <property type="match status" value="1"/>
</dbReference>
<organism evidence="5 6">
    <name type="scientific">[Clostridium] clostridioforme 90A8</name>
    <dbReference type="NCBI Taxonomy" id="999408"/>
    <lineage>
        <taxon>Bacteria</taxon>
        <taxon>Bacillati</taxon>
        <taxon>Bacillota</taxon>
        <taxon>Clostridia</taxon>
        <taxon>Lachnospirales</taxon>
        <taxon>Lachnospiraceae</taxon>
        <taxon>Enterocloster</taxon>
    </lineage>
</organism>
<dbReference type="GO" id="GO:0003677">
    <property type="term" value="F:DNA binding"/>
    <property type="evidence" value="ECO:0007669"/>
    <property type="project" value="UniProtKB-KW"/>
</dbReference>
<dbReference type="GO" id="GO:0003700">
    <property type="term" value="F:DNA-binding transcription factor activity"/>
    <property type="evidence" value="ECO:0007669"/>
    <property type="project" value="InterPro"/>
</dbReference>
<reference evidence="5 6" key="1">
    <citation type="submission" date="2013-01" db="EMBL/GenBank/DDBJ databases">
        <title>The Genome Sequence of Clostridium clostridioforme 90A8.</title>
        <authorList>
            <consortium name="The Broad Institute Genome Sequencing Platform"/>
            <person name="Earl A."/>
            <person name="Ward D."/>
            <person name="Feldgarden M."/>
            <person name="Gevers D."/>
            <person name="Courvalin P."/>
            <person name="Lambert T."/>
            <person name="Walker B."/>
            <person name="Young S.K."/>
            <person name="Zeng Q."/>
            <person name="Gargeya S."/>
            <person name="Fitzgerald M."/>
            <person name="Haas B."/>
            <person name="Abouelleil A."/>
            <person name="Alvarado L."/>
            <person name="Arachchi H.M."/>
            <person name="Berlin A.M."/>
            <person name="Chapman S.B."/>
            <person name="Dewar J."/>
            <person name="Goldberg J."/>
            <person name="Griggs A."/>
            <person name="Gujja S."/>
            <person name="Hansen M."/>
            <person name="Howarth C."/>
            <person name="Imamovic A."/>
            <person name="Larimer J."/>
            <person name="McCowan C."/>
            <person name="Murphy C."/>
            <person name="Neiman D."/>
            <person name="Pearson M."/>
            <person name="Priest M."/>
            <person name="Roberts A."/>
            <person name="Saif S."/>
            <person name="Shea T."/>
            <person name="Sisk P."/>
            <person name="Sykes S."/>
            <person name="Wortman J."/>
            <person name="Nusbaum C."/>
            <person name="Birren B."/>
        </authorList>
    </citation>
    <scope>NUCLEOTIDE SEQUENCE [LARGE SCALE GENOMIC DNA]</scope>
    <source>
        <strain evidence="5 6">90A8</strain>
    </source>
</reference>
<accession>A0A0E2H2J2</accession>
<dbReference type="PANTHER" id="PTHR43537:SF24">
    <property type="entry name" value="GLUCONATE OPERON TRANSCRIPTIONAL REPRESSOR"/>
    <property type="match status" value="1"/>
</dbReference>
<dbReference type="InterPro" id="IPR008920">
    <property type="entry name" value="TF_FadR/GntR_C"/>
</dbReference>
<dbReference type="PRINTS" id="PR00035">
    <property type="entry name" value="HTHGNTR"/>
</dbReference>
<keyword evidence="3" id="KW-0804">Transcription</keyword>
<dbReference type="AlphaFoldDB" id="A0A0E2H2J2"/>
<dbReference type="Proteomes" id="UP000013085">
    <property type="component" value="Unassembled WGS sequence"/>
</dbReference>
<dbReference type="Gene3D" id="1.10.10.10">
    <property type="entry name" value="Winged helix-like DNA-binding domain superfamily/Winged helix DNA-binding domain"/>
    <property type="match status" value="1"/>
</dbReference>
<dbReference type="HOGENOM" id="CLU_017584_5_5_9"/>
<dbReference type="InterPro" id="IPR036390">
    <property type="entry name" value="WH_DNA-bd_sf"/>
</dbReference>
<dbReference type="RefSeq" id="WP_002585052.1">
    <property type="nucleotide sequence ID" value="NZ_KB850992.1"/>
</dbReference>
<dbReference type="SMART" id="SM00345">
    <property type="entry name" value="HTH_GNTR"/>
    <property type="match status" value="1"/>
</dbReference>
<dbReference type="Pfam" id="PF07729">
    <property type="entry name" value="FCD"/>
    <property type="match status" value="1"/>
</dbReference>
<evidence type="ECO:0000259" key="4">
    <source>
        <dbReference type="PROSITE" id="PS50949"/>
    </source>
</evidence>
<keyword evidence="2" id="KW-0238">DNA-binding</keyword>
<comment type="caution">
    <text evidence="5">The sequence shown here is derived from an EMBL/GenBank/DDBJ whole genome shotgun (WGS) entry which is preliminary data.</text>
</comment>
<feature type="domain" description="HTH gntR-type" evidence="4">
    <location>
        <begin position="7"/>
        <end position="74"/>
    </location>
</feature>
<protein>
    <recommendedName>
        <fullName evidence="4">HTH gntR-type domain-containing protein</fullName>
    </recommendedName>
</protein>
<dbReference type="SUPFAM" id="SSF46785">
    <property type="entry name" value="Winged helix' DNA-binding domain"/>
    <property type="match status" value="1"/>
</dbReference>
<dbReference type="CDD" id="cd07377">
    <property type="entry name" value="WHTH_GntR"/>
    <property type="match status" value="1"/>
</dbReference>
<keyword evidence="1" id="KW-0805">Transcription regulation</keyword>
<dbReference type="PANTHER" id="PTHR43537">
    <property type="entry name" value="TRANSCRIPTIONAL REGULATOR, GNTR FAMILY"/>
    <property type="match status" value="1"/>
</dbReference>
<dbReference type="SUPFAM" id="SSF48008">
    <property type="entry name" value="GntR ligand-binding domain-like"/>
    <property type="match status" value="1"/>
</dbReference>
<dbReference type="Gene3D" id="1.20.120.530">
    <property type="entry name" value="GntR ligand-binding domain-like"/>
    <property type="match status" value="1"/>
</dbReference>
<dbReference type="InterPro" id="IPR011711">
    <property type="entry name" value="GntR_C"/>
</dbReference>
<dbReference type="PATRIC" id="fig|999408.3.peg.5523"/>
<name>A0A0E2H2J2_9FIRM</name>
<evidence type="ECO:0000256" key="3">
    <source>
        <dbReference type="ARBA" id="ARBA00023163"/>
    </source>
</evidence>
<evidence type="ECO:0000313" key="6">
    <source>
        <dbReference type="Proteomes" id="UP000013085"/>
    </source>
</evidence>
<gene>
    <name evidence="5" type="ORF">HMPREF1090_05141</name>
</gene>
<sequence length="232" mass="26719">MGRLTYQTLRENVVDVIRMKILNHELVPGMRIIEQDISDELGVSRGPIREALRQLEQEGLVEYVRNVGCSVRNITLEDIYEIYLLRATYEILAVKLCRGVFSEAAFAEMDAALESMRDLKDTDYNKSIACDNTLHEAIIRSTGLPRLIKGWTDLNYGNAINYYAGNPDSRAMIDRQYPIHKELVDVCRTGNTEDICRAISNHYMKTIRRRLKEQGMPEDHFKFSIDVIDGWV</sequence>
<proteinExistence type="predicted"/>
<evidence type="ECO:0000256" key="2">
    <source>
        <dbReference type="ARBA" id="ARBA00023125"/>
    </source>
</evidence>